<sequence>MALETKIDYSKYTDCIRTIEAHTEGEYCRVAIDCPETKGNTMIERKHYLEEHYDYIRTMLMYEPRGHHDMFGAIITEPCNKEADFGVFFMDGGGYLNMCGHCTIGTVTAILEGGLMEMKEPETEVVLEAPAGIIRTVAKCKDGKVTGVTLTNVPAFVYKKDLHLNYNGKDVVYDICFGGSFFALVDTEKNFGFKVGPDTAGELTKFSSFALNEINKTVEIQHPELDITTVDLVENYCTTDIDPKETCPDAKFALRNLVVFGNPDDPQLDRSPCGTGTSAKMSWLYDKGELNVGETFVYESFIGTKFIGHIADTAKVGDYDAVIPQVTGGAYLTGEATWFIDPDDAMGKGFVVPK</sequence>
<evidence type="ECO:0000256" key="1">
    <source>
        <dbReference type="ARBA" id="ARBA00007529"/>
    </source>
</evidence>
<accession>A0A6A8M9H3</accession>
<reference evidence="2" key="1">
    <citation type="submission" date="2019-09" db="EMBL/GenBank/DDBJ databases">
        <title>In-depth cultivation of the pig gut microbiome towards novel bacterial diversity and tailored functional studies.</title>
        <authorList>
            <person name="Wylensek D."/>
            <person name="Hitch T.C.A."/>
            <person name="Clavel T."/>
        </authorList>
    </citation>
    <scope>NUCLEOTIDE SEQUENCE</scope>
    <source>
        <strain evidence="2">RF-744-FAT-WT-3</strain>
    </source>
</reference>
<gene>
    <name evidence="2" type="ORF">FYJ66_07795</name>
</gene>
<comment type="caution">
    <text evidence="2">The sequence shown here is derived from an EMBL/GenBank/DDBJ whole genome shotgun (WGS) entry which is preliminary data.</text>
</comment>
<comment type="similarity">
    <text evidence="1">Belongs to the proline racemase family.</text>
</comment>
<dbReference type="PANTHER" id="PTHR33442">
    <property type="entry name" value="TRANS-3-HYDROXY-L-PROLINE DEHYDRATASE"/>
    <property type="match status" value="1"/>
</dbReference>
<dbReference type="RefSeq" id="WP_154572953.1">
    <property type="nucleotide sequence ID" value="NZ_VUNB01000006.1"/>
</dbReference>
<dbReference type="Pfam" id="PF05544">
    <property type="entry name" value="Pro_racemase"/>
    <property type="match status" value="1"/>
</dbReference>
<dbReference type="SFLD" id="SFLDS00028">
    <property type="entry name" value="Proline_Racemase"/>
    <property type="match status" value="1"/>
</dbReference>
<dbReference type="PIRSF" id="PIRSF029792">
    <property type="entry name" value="Pro_racemase"/>
    <property type="match status" value="1"/>
</dbReference>
<dbReference type="PANTHER" id="PTHR33442:SF1">
    <property type="entry name" value="TRANS-3-HYDROXY-L-PROLINE DEHYDRATASE"/>
    <property type="match status" value="1"/>
</dbReference>
<dbReference type="AlphaFoldDB" id="A0A6A8M9H3"/>
<dbReference type="InterPro" id="IPR008794">
    <property type="entry name" value="Pro_racemase_fam"/>
</dbReference>
<dbReference type="FunFam" id="3.10.310.10:FF:000003">
    <property type="entry name" value="Proline racemase"/>
    <property type="match status" value="1"/>
</dbReference>
<protein>
    <submittedName>
        <fullName evidence="2">Proline racemase</fullName>
    </submittedName>
</protein>
<organism evidence="2">
    <name type="scientific">Baileyella intestinalis</name>
    <dbReference type="NCBI Taxonomy" id="2606709"/>
    <lineage>
        <taxon>Bacteria</taxon>
        <taxon>Bacillati</taxon>
        <taxon>Bacillota</taxon>
        <taxon>Clostridia</taxon>
        <taxon>Peptostreptococcales</taxon>
        <taxon>Anaerovoracaceae</taxon>
        <taxon>Baileyella</taxon>
    </lineage>
</organism>
<evidence type="ECO:0000313" key="2">
    <source>
        <dbReference type="EMBL" id="MST69483.1"/>
    </source>
</evidence>
<name>A0A6A8M9H3_9FIRM</name>
<dbReference type="EMBL" id="VUNB01000006">
    <property type="protein sequence ID" value="MST69483.1"/>
    <property type="molecule type" value="Genomic_DNA"/>
</dbReference>
<dbReference type="Gene3D" id="3.10.310.10">
    <property type="entry name" value="Diaminopimelate Epimerase, Chain A, domain 1"/>
    <property type="match status" value="2"/>
</dbReference>
<dbReference type="SUPFAM" id="SSF54506">
    <property type="entry name" value="Diaminopimelate epimerase-like"/>
    <property type="match status" value="1"/>
</dbReference>
<proteinExistence type="inferred from homology"/>